<organism evidence="3 4">
    <name type="scientific">Mythimna separata</name>
    <name type="common">Oriental armyworm</name>
    <name type="synonym">Pseudaletia separata</name>
    <dbReference type="NCBI Taxonomy" id="271217"/>
    <lineage>
        <taxon>Eukaryota</taxon>
        <taxon>Metazoa</taxon>
        <taxon>Ecdysozoa</taxon>
        <taxon>Arthropoda</taxon>
        <taxon>Hexapoda</taxon>
        <taxon>Insecta</taxon>
        <taxon>Pterygota</taxon>
        <taxon>Neoptera</taxon>
        <taxon>Endopterygota</taxon>
        <taxon>Lepidoptera</taxon>
        <taxon>Glossata</taxon>
        <taxon>Ditrysia</taxon>
        <taxon>Noctuoidea</taxon>
        <taxon>Noctuidae</taxon>
        <taxon>Noctuinae</taxon>
        <taxon>Hadenini</taxon>
        <taxon>Mythimna</taxon>
    </lineage>
</organism>
<feature type="region of interest" description="Disordered" evidence="1">
    <location>
        <begin position="1"/>
        <end position="35"/>
    </location>
</feature>
<dbReference type="InterPro" id="IPR004244">
    <property type="entry name" value="Transposase_22"/>
</dbReference>
<feature type="domain" description="FP protein C-terminal" evidence="2">
    <location>
        <begin position="263"/>
        <end position="308"/>
    </location>
</feature>
<sequence>MMHRVQRTPPKEKKTNLSHVQSEPDILHSSPNQPEIANVCVRPKRPRLNSSPELDHHQPESTELVNTIRQEIRAIISAEISTTIKQCIAVEFNEMKDLFRELKESVKFMSDDYDRIKSELKICSENSISLSKENVALKQLVSDLSVRVNLIEQYSRQQNIEINGVPENKVENLVRTVVQLGNAVATSIREEDIFSAVRVRKFDPENRNPRAVIVKLRTTQTRDVILTSVMKFNKAHPTGKLNSQHLGYGGPPKPIYVSEHLSPVNKQIYAATRKAATEKGYKYVWVRDGKVLTRKADGEQAKHIRSLDAVALL</sequence>
<dbReference type="EMBL" id="JARGEI010000028">
    <property type="protein sequence ID" value="KAJ8706810.1"/>
    <property type="molecule type" value="Genomic_DNA"/>
</dbReference>
<evidence type="ECO:0000256" key="1">
    <source>
        <dbReference type="SAM" id="MobiDB-lite"/>
    </source>
</evidence>
<evidence type="ECO:0000313" key="3">
    <source>
        <dbReference type="EMBL" id="KAJ8706810.1"/>
    </source>
</evidence>
<dbReference type="Pfam" id="PF25298">
    <property type="entry name" value="Baculo_FP_2nd"/>
    <property type="match status" value="1"/>
</dbReference>
<protein>
    <recommendedName>
        <fullName evidence="2">FP protein C-terminal domain-containing protein</fullName>
    </recommendedName>
</protein>
<name>A0AAD7Y901_MYTSE</name>
<evidence type="ECO:0000259" key="2">
    <source>
        <dbReference type="Pfam" id="PF25298"/>
    </source>
</evidence>
<keyword evidence="4" id="KW-1185">Reference proteome</keyword>
<evidence type="ECO:0000313" key="4">
    <source>
        <dbReference type="Proteomes" id="UP001231518"/>
    </source>
</evidence>
<dbReference type="Proteomes" id="UP001231518">
    <property type="component" value="Chromosome 30"/>
</dbReference>
<dbReference type="AlphaFoldDB" id="A0AAD7Y901"/>
<dbReference type="Gene3D" id="3.30.70.1820">
    <property type="entry name" value="L1 transposable element, RRM domain"/>
    <property type="match status" value="1"/>
</dbReference>
<comment type="caution">
    <text evidence="3">The sequence shown here is derived from an EMBL/GenBank/DDBJ whole genome shotgun (WGS) entry which is preliminary data.</text>
</comment>
<gene>
    <name evidence="3" type="ORF">PYW07_012888</name>
</gene>
<accession>A0AAD7Y901</accession>
<reference evidence="3" key="1">
    <citation type="submission" date="2023-03" db="EMBL/GenBank/DDBJ databases">
        <title>Chromosome-level genomes of two armyworms, Mythimna separata and Mythimna loreyi, provide insights into the biosynthesis and reception of sex pheromones.</title>
        <authorList>
            <person name="Zhao H."/>
        </authorList>
    </citation>
    <scope>NUCLEOTIDE SEQUENCE</scope>
    <source>
        <strain evidence="3">BeijingLab</strain>
        <tissue evidence="3">Pupa</tissue>
    </source>
</reference>
<proteinExistence type="predicted"/>
<dbReference type="PANTHER" id="PTHR11505">
    <property type="entry name" value="L1 TRANSPOSABLE ELEMENT-RELATED"/>
    <property type="match status" value="1"/>
</dbReference>
<dbReference type="InterPro" id="IPR057251">
    <property type="entry name" value="FP_C"/>
</dbReference>